<dbReference type="PROSITE" id="PS01124">
    <property type="entry name" value="HTH_ARAC_FAMILY_2"/>
    <property type="match status" value="1"/>
</dbReference>
<protein>
    <submittedName>
        <fullName evidence="5">Helix-turn-helix transcriptional regulator</fullName>
    </submittedName>
</protein>
<keyword evidence="1" id="KW-0805">Transcription regulation</keyword>
<dbReference type="InterPro" id="IPR018060">
    <property type="entry name" value="HTH_AraC"/>
</dbReference>
<dbReference type="GO" id="GO:0043565">
    <property type="term" value="F:sequence-specific DNA binding"/>
    <property type="evidence" value="ECO:0007669"/>
    <property type="project" value="InterPro"/>
</dbReference>
<evidence type="ECO:0000256" key="2">
    <source>
        <dbReference type="ARBA" id="ARBA00023125"/>
    </source>
</evidence>
<accession>A0A5R9DWP1</accession>
<dbReference type="RefSeq" id="WP_138404302.1">
    <property type="nucleotide sequence ID" value="NZ_VBSP01000012.1"/>
</dbReference>
<dbReference type="Pfam" id="PF12833">
    <property type="entry name" value="HTH_18"/>
    <property type="match status" value="1"/>
</dbReference>
<evidence type="ECO:0000313" key="6">
    <source>
        <dbReference type="Proteomes" id="UP000306420"/>
    </source>
</evidence>
<dbReference type="InterPro" id="IPR018062">
    <property type="entry name" value="HTH_AraC-typ_CS"/>
</dbReference>
<dbReference type="AlphaFoldDB" id="A0A5R9DWP1"/>
<dbReference type="PROSITE" id="PS00041">
    <property type="entry name" value="HTH_ARAC_FAMILY_1"/>
    <property type="match status" value="1"/>
</dbReference>
<reference evidence="5 6" key="1">
    <citation type="submission" date="2019-05" db="EMBL/GenBank/DDBJ databases">
        <title>The metagenome of a microbial culture collection derived from dairy environment covers the genomic content of the human microbiome.</title>
        <authorList>
            <person name="Roder T."/>
            <person name="Wuthrich D."/>
            <person name="Sattari Z."/>
            <person name="Von Ah U."/>
            <person name="Bar C."/>
            <person name="Ronchi F."/>
            <person name="Macpherson A.J."/>
            <person name="Ganal-Vonarburg S.C."/>
            <person name="Bruggmann R."/>
            <person name="Vergeres G."/>
        </authorList>
    </citation>
    <scope>NUCLEOTIDE SEQUENCE [LARGE SCALE GENOMIC DNA]</scope>
    <source>
        <strain evidence="5 6">FAM 24227</strain>
    </source>
</reference>
<evidence type="ECO:0000256" key="1">
    <source>
        <dbReference type="ARBA" id="ARBA00023015"/>
    </source>
</evidence>
<evidence type="ECO:0000256" key="3">
    <source>
        <dbReference type="ARBA" id="ARBA00023163"/>
    </source>
</evidence>
<dbReference type="InterPro" id="IPR009057">
    <property type="entry name" value="Homeodomain-like_sf"/>
</dbReference>
<name>A0A5R9DWP1_9LACT</name>
<dbReference type="EMBL" id="VBSP01000012">
    <property type="protein sequence ID" value="TLQ41704.1"/>
    <property type="molecule type" value="Genomic_DNA"/>
</dbReference>
<dbReference type="PANTHER" id="PTHR43280:SF2">
    <property type="entry name" value="HTH-TYPE TRANSCRIPTIONAL REGULATOR EXSA"/>
    <property type="match status" value="1"/>
</dbReference>
<gene>
    <name evidence="5" type="ORF">FEZ33_05000</name>
</gene>
<evidence type="ECO:0000313" key="5">
    <source>
        <dbReference type="EMBL" id="TLQ41704.1"/>
    </source>
</evidence>
<dbReference type="InterPro" id="IPR020449">
    <property type="entry name" value="Tscrpt_reg_AraC-type_HTH"/>
</dbReference>
<dbReference type="PANTHER" id="PTHR43280">
    <property type="entry name" value="ARAC-FAMILY TRANSCRIPTIONAL REGULATOR"/>
    <property type="match status" value="1"/>
</dbReference>
<dbReference type="SMART" id="SM00342">
    <property type="entry name" value="HTH_ARAC"/>
    <property type="match status" value="1"/>
</dbReference>
<dbReference type="GO" id="GO:0003700">
    <property type="term" value="F:DNA-binding transcription factor activity"/>
    <property type="evidence" value="ECO:0007669"/>
    <property type="project" value="InterPro"/>
</dbReference>
<dbReference type="Proteomes" id="UP000306420">
    <property type="component" value="Unassembled WGS sequence"/>
</dbReference>
<keyword evidence="2" id="KW-0238">DNA-binding</keyword>
<organism evidence="5 6">
    <name type="scientific">Ruoffia tabacinasalis</name>
    <dbReference type="NCBI Taxonomy" id="87458"/>
    <lineage>
        <taxon>Bacteria</taxon>
        <taxon>Bacillati</taxon>
        <taxon>Bacillota</taxon>
        <taxon>Bacilli</taxon>
        <taxon>Lactobacillales</taxon>
        <taxon>Aerococcaceae</taxon>
        <taxon>Ruoffia</taxon>
    </lineage>
</organism>
<keyword evidence="3" id="KW-0804">Transcription</keyword>
<proteinExistence type="predicted"/>
<sequence length="274" mass="31694">MYISNINSSSIKLHAINKEEMTTKQPITIYSEDQVTLLYIIKGGGNYETKLSSGQFKKEDLIILNPGMELTIEPLRKVEWIKFTLSGILFISSIDIDSTKQLYVTHDETRQMKAYLDLALVEDANEFEGTALITKKLIECVVAHILRSKDLTIKDDNVQVEDDEIQLVQRFIRENYSKRLTLDQLASHICMKKYYFIRVFKQRTGLSPIDYLIQVRLAEAEKLLAESNYTVSKIADYVGFHSPSYFSKSFKEVNDCTPSEYRKKNTKEMNKRIS</sequence>
<dbReference type="Gene3D" id="1.10.10.60">
    <property type="entry name" value="Homeodomain-like"/>
    <property type="match status" value="2"/>
</dbReference>
<evidence type="ECO:0000259" key="4">
    <source>
        <dbReference type="PROSITE" id="PS01124"/>
    </source>
</evidence>
<comment type="caution">
    <text evidence="5">The sequence shown here is derived from an EMBL/GenBank/DDBJ whole genome shotgun (WGS) entry which is preliminary data.</text>
</comment>
<feature type="domain" description="HTH araC/xylS-type" evidence="4">
    <location>
        <begin position="166"/>
        <end position="264"/>
    </location>
</feature>
<dbReference type="SUPFAM" id="SSF46689">
    <property type="entry name" value="Homeodomain-like"/>
    <property type="match status" value="2"/>
</dbReference>
<dbReference type="PRINTS" id="PR00032">
    <property type="entry name" value="HTHARAC"/>
</dbReference>
<dbReference type="OrthoDB" id="182534at2"/>